<evidence type="ECO:0000256" key="1">
    <source>
        <dbReference type="SAM" id="MobiDB-lite"/>
    </source>
</evidence>
<dbReference type="InterPro" id="IPR012340">
    <property type="entry name" value="NA-bd_OB-fold"/>
</dbReference>
<reference evidence="3 4" key="1">
    <citation type="journal article" date="2013" name="Curr. Biol.">
        <title>The Genome of the Foraminiferan Reticulomyxa filosa.</title>
        <authorList>
            <person name="Glockner G."/>
            <person name="Hulsmann N."/>
            <person name="Schleicher M."/>
            <person name="Noegel A.A."/>
            <person name="Eichinger L."/>
            <person name="Gallinger C."/>
            <person name="Pawlowski J."/>
            <person name="Sierra R."/>
            <person name="Euteneuer U."/>
            <person name="Pillet L."/>
            <person name="Moustafa A."/>
            <person name="Platzer M."/>
            <person name="Groth M."/>
            <person name="Szafranski K."/>
            <person name="Schliwa M."/>
        </authorList>
    </citation>
    <scope>NUCLEOTIDE SEQUENCE [LARGE SCALE GENOMIC DNA]</scope>
</reference>
<keyword evidence="4" id="KW-1185">Reference proteome</keyword>
<feature type="domain" description="CSD" evidence="2">
    <location>
        <begin position="257"/>
        <end position="328"/>
    </location>
</feature>
<dbReference type="Gene3D" id="2.40.50.140">
    <property type="entry name" value="Nucleic acid-binding proteins"/>
    <property type="match status" value="1"/>
</dbReference>
<dbReference type="SUPFAM" id="SSF50249">
    <property type="entry name" value="Nucleic acid-binding proteins"/>
    <property type="match status" value="1"/>
</dbReference>
<evidence type="ECO:0000259" key="2">
    <source>
        <dbReference type="PROSITE" id="PS51857"/>
    </source>
</evidence>
<evidence type="ECO:0000313" key="3">
    <source>
        <dbReference type="EMBL" id="ETO18362.1"/>
    </source>
</evidence>
<dbReference type="GO" id="GO:0003676">
    <property type="term" value="F:nucleic acid binding"/>
    <property type="evidence" value="ECO:0007669"/>
    <property type="project" value="InterPro"/>
</dbReference>
<dbReference type="EMBL" id="ASPP01015063">
    <property type="protein sequence ID" value="ETO18362.1"/>
    <property type="molecule type" value="Genomic_DNA"/>
</dbReference>
<organism evidence="3 4">
    <name type="scientific">Reticulomyxa filosa</name>
    <dbReference type="NCBI Taxonomy" id="46433"/>
    <lineage>
        <taxon>Eukaryota</taxon>
        <taxon>Sar</taxon>
        <taxon>Rhizaria</taxon>
        <taxon>Retaria</taxon>
        <taxon>Foraminifera</taxon>
        <taxon>Monothalamids</taxon>
        <taxon>Reticulomyxidae</taxon>
        <taxon>Reticulomyxa</taxon>
    </lineage>
</organism>
<proteinExistence type="predicted"/>
<sequence>MLRFTTRLYGNVTGAKRSFAVLARKKNKEEKVEGYIAYFNLENMCGFAVKDDEPENTYQFNALEIYSINVPRVRIFQQVSFSAQKYKENKLLARNIAARNGDPIDFSHKNYMIPKEKRRKHLSMLSKSSLTTRFKGMIYCIVQTLNLTRLNSKFCMFVFSLIRYLLKTTKRQNTNTKTTGREHVRPWSEVEFYVKKLKPTKKKPIVEEAIAITRPGGGLITWEIKQIGTLRRVLGNVYGTNDRSTHLTMTQHNQFQRKEGYVSRYNHDDLYGFIIPFNDPTQEVFVHIDNCHIFGKRALRRFTHVEFEIANPNEVNLQGRLQAIHVSGPQQTVLRYNSDNHYLPLSLCTDRDMLSVSQFTRYVGEVYKPFRPAEWFFIKPNNYGAAPVLAYYQDIQVLPMFAMNRQDVLPGDFVEFSVLRDEKVGTMTRVFNVSGGGGKPVVAEGLLYGSYLRSRIHLFDSALPDCPFTLPGEPIDGWIANFDPVTQTGRIEVRLCILQCLHTHTHAILLFLTKHHHLVIVITKKKKVEAPKNQRYNQIGFALADAMQPKDTNDPNDSSAKDESDFQNKVPPIGCPVTFEVRKSTHSFPPHRTMNNTQEAFNITSKGLSFLKINKTQNKNSLKTNQATTA</sequence>
<name>X6MY23_RETFI</name>
<accession>X6MY23</accession>
<comment type="caution">
    <text evidence="3">The sequence shown here is derived from an EMBL/GenBank/DDBJ whole genome shotgun (WGS) entry which is preliminary data.</text>
</comment>
<dbReference type="AlphaFoldDB" id="X6MY23"/>
<feature type="region of interest" description="Disordered" evidence="1">
    <location>
        <begin position="547"/>
        <end position="570"/>
    </location>
</feature>
<dbReference type="InterPro" id="IPR002059">
    <property type="entry name" value="CSP_DNA-bd"/>
</dbReference>
<dbReference type="Proteomes" id="UP000023152">
    <property type="component" value="Unassembled WGS sequence"/>
</dbReference>
<protein>
    <recommendedName>
        <fullName evidence="2">CSD domain-containing protein</fullName>
    </recommendedName>
</protein>
<evidence type="ECO:0000313" key="4">
    <source>
        <dbReference type="Proteomes" id="UP000023152"/>
    </source>
</evidence>
<dbReference type="PROSITE" id="PS51857">
    <property type="entry name" value="CSD_2"/>
    <property type="match status" value="1"/>
</dbReference>
<gene>
    <name evidence="3" type="ORF">RFI_18914</name>
</gene>